<feature type="compositionally biased region" description="Basic and acidic residues" evidence="6">
    <location>
        <begin position="521"/>
        <end position="532"/>
    </location>
</feature>
<dbReference type="RefSeq" id="WP_138186425.1">
    <property type="nucleotide sequence ID" value="NZ_LS992241.1"/>
</dbReference>
<evidence type="ECO:0000259" key="7">
    <source>
        <dbReference type="Pfam" id="PF00933"/>
    </source>
</evidence>
<evidence type="ECO:0000313" key="8">
    <source>
        <dbReference type="EMBL" id="SYX84528.1"/>
    </source>
</evidence>
<evidence type="ECO:0000256" key="4">
    <source>
        <dbReference type="ARBA" id="ARBA00022801"/>
    </source>
</evidence>
<feature type="region of interest" description="Disordered" evidence="6">
    <location>
        <begin position="61"/>
        <end position="82"/>
    </location>
</feature>
<feature type="region of interest" description="Disordered" evidence="6">
    <location>
        <begin position="521"/>
        <end position="543"/>
    </location>
</feature>
<comment type="similarity">
    <text evidence="2">Belongs to the glycosyl hydrolase 3 family.</text>
</comment>
<evidence type="ECO:0000256" key="2">
    <source>
        <dbReference type="ARBA" id="ARBA00005336"/>
    </source>
</evidence>
<dbReference type="Pfam" id="PF00933">
    <property type="entry name" value="Glyco_hydro_3"/>
    <property type="match status" value="1"/>
</dbReference>
<dbReference type="EC" id="3.2.1.52" evidence="3"/>
<dbReference type="GO" id="GO:0009254">
    <property type="term" value="P:peptidoglycan turnover"/>
    <property type="evidence" value="ECO:0007669"/>
    <property type="project" value="TreeGrafter"/>
</dbReference>
<name>A0A383RC12_PAEAL</name>
<proteinExistence type="inferred from homology"/>
<comment type="catalytic activity">
    <reaction evidence="1">
        <text>Hydrolysis of terminal non-reducing N-acetyl-D-hexosamine residues in N-acetyl-beta-D-hexosaminides.</text>
        <dbReference type="EC" id="3.2.1.52"/>
    </reaction>
</comment>
<dbReference type="EMBL" id="LS992241">
    <property type="protein sequence ID" value="SYX84528.1"/>
    <property type="molecule type" value="Genomic_DNA"/>
</dbReference>
<dbReference type="PANTHER" id="PTHR30480">
    <property type="entry name" value="BETA-HEXOSAMINIDASE-RELATED"/>
    <property type="match status" value="1"/>
</dbReference>
<dbReference type="GO" id="GO:0005975">
    <property type="term" value="P:carbohydrate metabolic process"/>
    <property type="evidence" value="ECO:0007669"/>
    <property type="project" value="InterPro"/>
</dbReference>
<dbReference type="GO" id="GO:0004563">
    <property type="term" value="F:beta-N-acetylhexosaminidase activity"/>
    <property type="evidence" value="ECO:0007669"/>
    <property type="project" value="UniProtKB-EC"/>
</dbReference>
<dbReference type="InterPro" id="IPR017853">
    <property type="entry name" value="GH"/>
</dbReference>
<dbReference type="AlphaFoldDB" id="A0A383RC12"/>
<dbReference type="InterPro" id="IPR036962">
    <property type="entry name" value="Glyco_hydro_3_N_sf"/>
</dbReference>
<keyword evidence="5" id="KW-0326">Glycosidase</keyword>
<reference evidence="9" key="1">
    <citation type="submission" date="2018-08" db="EMBL/GenBank/DDBJ databases">
        <authorList>
            <person name="Chevrot R."/>
        </authorList>
    </citation>
    <scope>NUCLEOTIDE SEQUENCE [LARGE SCALE GENOMIC DNA]</scope>
</reference>
<dbReference type="SUPFAM" id="SSF51445">
    <property type="entry name" value="(Trans)glycosidases"/>
    <property type="match status" value="1"/>
</dbReference>
<evidence type="ECO:0000256" key="3">
    <source>
        <dbReference type="ARBA" id="ARBA00012663"/>
    </source>
</evidence>
<feature type="domain" description="Glycoside hydrolase family 3 N-terminal" evidence="7">
    <location>
        <begin position="99"/>
        <end position="429"/>
    </location>
</feature>
<dbReference type="Gene3D" id="3.40.50.1700">
    <property type="entry name" value="Glycoside hydrolase family 3 C-terminal domain"/>
    <property type="match status" value="1"/>
</dbReference>
<protein>
    <recommendedName>
        <fullName evidence="3">beta-N-acetylhexosaminidase</fullName>
        <ecNumber evidence="3">3.2.1.52</ecNumber>
    </recommendedName>
</protein>
<gene>
    <name evidence="8" type="ORF">PBLR_12950</name>
</gene>
<dbReference type="Gene3D" id="3.20.20.300">
    <property type="entry name" value="Glycoside hydrolase, family 3, N-terminal domain"/>
    <property type="match status" value="1"/>
</dbReference>
<evidence type="ECO:0000313" key="9">
    <source>
        <dbReference type="Proteomes" id="UP000304148"/>
    </source>
</evidence>
<keyword evidence="4" id="KW-0378">Hydrolase</keyword>
<feature type="compositionally biased region" description="Polar residues" evidence="6">
    <location>
        <begin position="65"/>
        <end position="82"/>
    </location>
</feature>
<evidence type="ECO:0000256" key="1">
    <source>
        <dbReference type="ARBA" id="ARBA00001231"/>
    </source>
</evidence>
<organism evidence="8 9">
    <name type="scientific">Paenibacillus alvei</name>
    <name type="common">Bacillus alvei</name>
    <dbReference type="NCBI Taxonomy" id="44250"/>
    <lineage>
        <taxon>Bacteria</taxon>
        <taxon>Bacillati</taxon>
        <taxon>Bacillota</taxon>
        <taxon>Bacilli</taxon>
        <taxon>Bacillales</taxon>
        <taxon>Paenibacillaceae</taxon>
        <taxon>Paenibacillus</taxon>
    </lineage>
</organism>
<evidence type="ECO:0000256" key="6">
    <source>
        <dbReference type="SAM" id="MobiDB-lite"/>
    </source>
</evidence>
<evidence type="ECO:0000256" key="5">
    <source>
        <dbReference type="ARBA" id="ARBA00023295"/>
    </source>
</evidence>
<dbReference type="InterPro" id="IPR036881">
    <property type="entry name" value="Glyco_hydro_3_C_sf"/>
</dbReference>
<dbReference type="InterPro" id="IPR001764">
    <property type="entry name" value="Glyco_hydro_3_N"/>
</dbReference>
<dbReference type="Proteomes" id="UP000304148">
    <property type="component" value="Chromosome"/>
</dbReference>
<accession>A0A383RC12</accession>
<sequence length="654" mass="71115">MMSRKERHKRPITSRNRRQVRLLFLITGCALGVLLLVWSGYGAHVVDWVLGTDGGGRILHHKGTDATQSKGSDSSLDRNTVNGSAEDNIQVEQWLQTLTLDEKIGQMFLVHLSALTAEKPNQALSNILHELAPGGVILFKDDIKTVGQTIEDNVQMLRSSRIPLWIGVDQEGGVVNRILFAGDWNGNMAIAATGQPQLAKETAFETGSLMQLLSFNLNFAPVADVNDDPYNPVIGLRSFGSEPKQVSAYVRAYVQGAHKSGMPAIVKHFPGHGSTRTDSHVGLPQLTYDLKRFEQVEWLPFKAAIEEGVDMIMSAHIQVPQLEPKTTSSQKDGSLITIPATLSSRVLTDILRDQLHFQGAIITDALNMKAIADHFGSDEAAVMSIQAGADVLLMPPKPHQAIAAIHKAIEMGTLTEQRIDESVRRILHLKLKYKVTNAKQASQLNVEQAIGKAQSFIASNQAQGLMKRIAEQAVTRWGTESIANQPSMLITSSMNQVLLVGHDSVSLEALQRALVAGVKERRDAANKEKEGPEAANGNKKRSVETEVQVSKLEDTGLSDAIRAADAVVIVTNDVYRQPRRIRLLEKLIAQLEQLKKPVAVVAVGLPYDAQALANIPIGYVIYGLTDSNVRAAARVLLGRAAALGQFPVAIAGLP</sequence>
<dbReference type="PANTHER" id="PTHR30480:SF13">
    <property type="entry name" value="BETA-HEXOSAMINIDASE"/>
    <property type="match status" value="1"/>
</dbReference>
<dbReference type="InterPro" id="IPR050226">
    <property type="entry name" value="NagZ_Beta-hexosaminidase"/>
</dbReference>